<feature type="domain" description="Galactofuranosyltransferase-2 C-terminal" evidence="7">
    <location>
        <begin position="447"/>
        <end position="638"/>
    </location>
</feature>
<dbReference type="GO" id="GO:0016757">
    <property type="term" value="F:glycosyltransferase activity"/>
    <property type="evidence" value="ECO:0007669"/>
    <property type="project" value="UniProtKB-KW"/>
</dbReference>
<dbReference type="Proteomes" id="UP001236585">
    <property type="component" value="Chromosome"/>
</dbReference>
<dbReference type="Pfam" id="PF17994">
    <property type="entry name" value="Glft2_N"/>
    <property type="match status" value="1"/>
</dbReference>
<dbReference type="InterPro" id="IPR040492">
    <property type="entry name" value="GlfT2_N"/>
</dbReference>
<dbReference type="PANTHER" id="PTHR43179">
    <property type="entry name" value="RHAMNOSYLTRANSFERASE WBBL"/>
    <property type="match status" value="1"/>
</dbReference>
<dbReference type="Gene3D" id="3.90.550.60">
    <property type="match status" value="1"/>
</dbReference>
<proteinExistence type="inferred from homology"/>
<dbReference type="EMBL" id="CP126981">
    <property type="protein sequence ID" value="WIM86563.1"/>
    <property type="molecule type" value="Genomic_DNA"/>
</dbReference>
<dbReference type="InterPro" id="IPR029044">
    <property type="entry name" value="Nucleotide-diphossugar_trans"/>
</dbReference>
<comment type="pathway">
    <text evidence="1">Cell wall biogenesis; cell wall polysaccharide biosynthesis.</text>
</comment>
<dbReference type="Pfam" id="PF13641">
    <property type="entry name" value="Glyco_tranf_2_3"/>
    <property type="match status" value="1"/>
</dbReference>
<keyword evidence="9" id="KW-1185">Reference proteome</keyword>
<keyword evidence="5" id="KW-0961">Cell wall biogenesis/degradation</keyword>
<evidence type="ECO:0000256" key="1">
    <source>
        <dbReference type="ARBA" id="ARBA00004776"/>
    </source>
</evidence>
<name>A0ABY8VSF6_9MYCO</name>
<organism evidence="8 9">
    <name type="scientific">Candidatus Mycobacterium wuenschmannii</name>
    <dbReference type="NCBI Taxonomy" id="3027808"/>
    <lineage>
        <taxon>Bacteria</taxon>
        <taxon>Bacillati</taxon>
        <taxon>Actinomycetota</taxon>
        <taxon>Actinomycetes</taxon>
        <taxon>Mycobacteriales</taxon>
        <taxon>Mycobacteriaceae</taxon>
        <taxon>Mycobacterium</taxon>
    </lineage>
</organism>
<evidence type="ECO:0000313" key="8">
    <source>
        <dbReference type="EMBL" id="WIM86563.1"/>
    </source>
</evidence>
<gene>
    <name evidence="8" type="ORF">PT015_16915</name>
</gene>
<comment type="similarity">
    <text evidence="2">Belongs to the glycosyltransferase 2 family.</text>
</comment>
<evidence type="ECO:0000256" key="3">
    <source>
        <dbReference type="ARBA" id="ARBA00022676"/>
    </source>
</evidence>
<evidence type="ECO:0000256" key="4">
    <source>
        <dbReference type="ARBA" id="ARBA00022679"/>
    </source>
</evidence>
<accession>A0ABY8VSF6</accession>
<evidence type="ECO:0000259" key="7">
    <source>
        <dbReference type="Pfam" id="PF19320"/>
    </source>
</evidence>
<dbReference type="EC" id="2.4.-.-" evidence="8"/>
<evidence type="ECO:0000313" key="9">
    <source>
        <dbReference type="Proteomes" id="UP001236585"/>
    </source>
</evidence>
<feature type="domain" description="Galactofuranosyltransferase GlfT2 N-terminal" evidence="6">
    <location>
        <begin position="24"/>
        <end position="168"/>
    </location>
</feature>
<evidence type="ECO:0000259" key="6">
    <source>
        <dbReference type="Pfam" id="PF17994"/>
    </source>
</evidence>
<dbReference type="PANTHER" id="PTHR43179:SF12">
    <property type="entry name" value="GALACTOFURANOSYLTRANSFERASE GLFT2"/>
    <property type="match status" value="1"/>
</dbReference>
<dbReference type="Pfam" id="PF19320">
    <property type="entry name" value="GlfT2_domain3"/>
    <property type="match status" value="1"/>
</dbReference>
<evidence type="ECO:0000256" key="2">
    <source>
        <dbReference type="ARBA" id="ARBA00006739"/>
    </source>
</evidence>
<reference evidence="8 9" key="1">
    <citation type="journal article" date="2023" name="Microbiol. Resour. Announc.">
        <title>Complete Genome Sequence of Mycobacterium wuenschmanii, a novel Nontuberculous Mycobacterium Isolated from a captive population of Amazon Milk Frogs.</title>
        <authorList>
            <person name="Hicks J."/>
            <person name="Zeineldin M."/>
            <person name="Ward H."/>
            <person name="Wuenschmann A."/>
            <person name="Camp P."/>
            <person name="Farrell D."/>
            <person name="Lehman K."/>
            <person name="Thacker T."/>
            <person name="Cuthbert E."/>
        </authorList>
    </citation>
    <scope>NUCLEOTIDE SEQUENCE [LARGE SCALE GENOMIC DNA]</scope>
    <source>
        <strain evidence="8 9">Wuenschmanii</strain>
    </source>
</reference>
<dbReference type="InterPro" id="IPR045699">
    <property type="entry name" value="GlfT2_C"/>
</dbReference>
<dbReference type="RefSeq" id="WP_285185974.1">
    <property type="nucleotide sequence ID" value="NZ_CP126981.1"/>
</dbReference>
<dbReference type="SUPFAM" id="SSF53448">
    <property type="entry name" value="Nucleotide-diphospho-sugar transferases"/>
    <property type="match status" value="1"/>
</dbReference>
<sequence length="653" mass="73207">MTKPAVTDVSPAASDEHSKAVSLLARVILPRPGEPLDVRKLYLEESKTNSRRAHAGDRTSLQIGPESQVSFATYFNAFPASYWRRWTTCTSVVLRTELTGQGRVDVYRTKATGARIFVEGKDFASTGGDPAVLEFQVSLAPFEDGGWIWFDITTGSEVTLRSAGWYSDQPAPGVANVAIGIPTFNRPNDCVNALRELTADPLVDKVIGAVIVPDQGTSKVRDHPDFAAAAAPLGDRLVIHDQPNLGGSGGYSRVMYEALKNTDCQQILFMDDDIELQSDTVLRILAMHRFAKAPMLVGGQMLNLQEPSHLHIMGEIVDRANFMWTAAPYTEYDHDFAEFPLSDNNPRSQLLHRRIDVDYNGWWTCMIPRQVAEELGQPLPLFIKWDDADYGLRAAEHGYPTATLPGAAIWHMAWSDKDDAIDWQAYFHLRNRLVVAALHWDGDVKGLVRSHFKATLKHLSCLEYSTVAIQNKAIDDFLSGPEHIFSILESGLPAVHKLRKEFPDAVVLPSSDALPEPSQRNYEMKPPVHPLSIGYRLIRGSLHQLKKTAPQHHQRPQLNVPTQDARWFRLAMLDGATVTTADGRGAVYRQRDRDKMFALLWQSLRRQRKLLSRFDEMRRVYRAALPELTSKEKWETVLLPTQSNAAGNGRHHG</sequence>
<protein>
    <submittedName>
        <fullName evidence="8">Glycosyltransferase</fullName>
        <ecNumber evidence="8">2.4.-.-</ecNumber>
    </submittedName>
</protein>
<evidence type="ECO:0000256" key="5">
    <source>
        <dbReference type="ARBA" id="ARBA00023316"/>
    </source>
</evidence>
<keyword evidence="4 8" id="KW-0808">Transferase</keyword>
<keyword evidence="3 8" id="KW-0328">Glycosyltransferase</keyword>